<dbReference type="InterPro" id="IPR029058">
    <property type="entry name" value="AB_hydrolase_fold"/>
</dbReference>
<dbReference type="EMBL" id="JAHLUX010000001">
    <property type="protein sequence ID" value="KAG7822280.1"/>
    <property type="molecule type" value="Genomic_DNA"/>
</dbReference>
<dbReference type="GO" id="GO:0052689">
    <property type="term" value="F:carboxylic ester hydrolase activity"/>
    <property type="evidence" value="ECO:0007669"/>
    <property type="project" value="TreeGrafter"/>
</dbReference>
<evidence type="ECO:0000256" key="2">
    <source>
        <dbReference type="ARBA" id="ARBA00022801"/>
    </source>
</evidence>
<dbReference type="PANTHER" id="PTHR46118:SF4">
    <property type="entry name" value="PROTEIN ABHD11"/>
    <property type="match status" value="1"/>
</dbReference>
<accession>A0AAN6DK53</accession>
<dbReference type="Proteomes" id="UP001196530">
    <property type="component" value="Unassembled WGS sequence"/>
</dbReference>
<proteinExistence type="inferred from homology"/>
<feature type="domain" description="AB hydrolase-1" evidence="3">
    <location>
        <begin position="32"/>
        <end position="274"/>
    </location>
</feature>
<dbReference type="Gene3D" id="3.40.50.1820">
    <property type="entry name" value="alpha/beta hydrolase"/>
    <property type="match status" value="1"/>
</dbReference>
<dbReference type="RefSeq" id="XP_043062650.1">
    <property type="nucleotide sequence ID" value="XM_043206485.1"/>
</dbReference>
<reference evidence="4" key="1">
    <citation type="journal article" date="2021" name="G3 (Bethesda)">
        <title>Genomic diversity, chromosomal rearrangements, and interspecies hybridization in the ogataea polymorpha species complex.</title>
        <authorList>
            <person name="Hanson S.J."/>
            <person name="Cinneide E.O."/>
            <person name="Salzberg L.I."/>
            <person name="Wolfe K.H."/>
            <person name="McGowan J."/>
            <person name="Fitzpatrick D.A."/>
            <person name="Matlin K."/>
        </authorList>
    </citation>
    <scope>NUCLEOTIDE SEQUENCE</scope>
    <source>
        <strain evidence="4">61-244</strain>
    </source>
</reference>
<evidence type="ECO:0000256" key="1">
    <source>
        <dbReference type="ARBA" id="ARBA00008645"/>
    </source>
</evidence>
<comment type="similarity">
    <text evidence="1">Belongs to the AB hydrolase superfamily.</text>
</comment>
<dbReference type="AlphaFoldDB" id="A0AAN6DK53"/>
<gene>
    <name evidence="4" type="ORF">KL928_000755</name>
</gene>
<organism evidence="4 5">
    <name type="scientific">Pichia angusta</name>
    <name type="common">Yeast</name>
    <name type="synonym">Hansenula polymorpha</name>
    <dbReference type="NCBI Taxonomy" id="870730"/>
    <lineage>
        <taxon>Eukaryota</taxon>
        <taxon>Fungi</taxon>
        <taxon>Dikarya</taxon>
        <taxon>Ascomycota</taxon>
        <taxon>Saccharomycotina</taxon>
        <taxon>Pichiomycetes</taxon>
        <taxon>Pichiales</taxon>
        <taxon>Pichiaceae</taxon>
        <taxon>Ogataea</taxon>
    </lineage>
</organism>
<name>A0AAN6DK53_PICAN</name>
<comment type="caution">
    <text evidence="4">The sequence shown here is derived from an EMBL/GenBank/DDBJ whole genome shotgun (WGS) entry which is preliminary data.</text>
</comment>
<protein>
    <recommendedName>
        <fullName evidence="3">AB hydrolase-1 domain-containing protein</fullName>
    </recommendedName>
</protein>
<evidence type="ECO:0000259" key="3">
    <source>
        <dbReference type="Pfam" id="PF00561"/>
    </source>
</evidence>
<dbReference type="PANTHER" id="PTHR46118">
    <property type="entry name" value="PROTEIN ABHD11"/>
    <property type="match status" value="1"/>
</dbReference>
<evidence type="ECO:0000313" key="4">
    <source>
        <dbReference type="EMBL" id="KAG7822280.1"/>
    </source>
</evidence>
<evidence type="ECO:0000313" key="5">
    <source>
        <dbReference type="Proteomes" id="UP001196530"/>
    </source>
</evidence>
<dbReference type="InterPro" id="IPR000073">
    <property type="entry name" value="AB_hydrolase_1"/>
</dbReference>
<dbReference type="GeneID" id="66124806"/>
<dbReference type="SUPFAM" id="SSF53474">
    <property type="entry name" value="alpha/beta-Hydrolases"/>
    <property type="match status" value="1"/>
</dbReference>
<sequence length="298" mass="33587">MRGIVKNTFIPARGEWKLAYDFFCPTKIGSNPPLVLLHGLLGNRKQNRHVAKILAHNLQTPVLIPDLTNHGDSFHRSAHSNKLMSDDISSLLKSPEINPQYSGGYVMIGHSMGGKAAMLHALNHPNDVLGVASVDNVPYRNPSAADPEFARFDRFFSYAKQYLTNSTFSSLTEVDQKLKEIEQDKLFRQLLVSNFRRSKVSKSMECKVPVEVLQRSLEGLKVLEVDNSVKYYGPLLIIRALKSPFVGVIDHEKVSCHFPNYSISDINTGHWVITEDCPGFVTIIDEWIKNQNFGNHQQ</sequence>
<keyword evidence="2" id="KW-0378">Hydrolase</keyword>
<dbReference type="Pfam" id="PF00561">
    <property type="entry name" value="Abhydrolase_1"/>
    <property type="match status" value="1"/>
</dbReference>